<accession>A0A2Z7CFK4</accession>
<evidence type="ECO:0000256" key="1">
    <source>
        <dbReference type="SAM" id="Coils"/>
    </source>
</evidence>
<gene>
    <name evidence="2" type="ORF">F511_35274</name>
</gene>
<sequence length="119" mass="13318">MADDTEEVSDISNPKFTRDLVTALNEMFLEYKNLSQSFKEVKAEKESDAMSAELVSSSDMQAALCKLVTENEELRNKSEEILSENQWLAGIISSWTRSSLSLQQLHGATKRSDDRIGLG</sequence>
<keyword evidence="3" id="KW-1185">Reference proteome</keyword>
<name>A0A2Z7CFK4_9LAMI</name>
<proteinExistence type="predicted"/>
<organism evidence="2 3">
    <name type="scientific">Dorcoceras hygrometricum</name>
    <dbReference type="NCBI Taxonomy" id="472368"/>
    <lineage>
        <taxon>Eukaryota</taxon>
        <taxon>Viridiplantae</taxon>
        <taxon>Streptophyta</taxon>
        <taxon>Embryophyta</taxon>
        <taxon>Tracheophyta</taxon>
        <taxon>Spermatophyta</taxon>
        <taxon>Magnoliopsida</taxon>
        <taxon>eudicotyledons</taxon>
        <taxon>Gunneridae</taxon>
        <taxon>Pentapetalae</taxon>
        <taxon>asterids</taxon>
        <taxon>lamiids</taxon>
        <taxon>Lamiales</taxon>
        <taxon>Gesneriaceae</taxon>
        <taxon>Didymocarpoideae</taxon>
        <taxon>Trichosporeae</taxon>
        <taxon>Loxocarpinae</taxon>
        <taxon>Dorcoceras</taxon>
    </lineage>
</organism>
<dbReference type="Proteomes" id="UP000250235">
    <property type="component" value="Unassembled WGS sequence"/>
</dbReference>
<feature type="coiled-coil region" evidence="1">
    <location>
        <begin position="24"/>
        <end position="80"/>
    </location>
</feature>
<keyword evidence="1" id="KW-0175">Coiled coil</keyword>
<protein>
    <submittedName>
        <fullName evidence="2">Uncharacterized protein</fullName>
    </submittedName>
</protein>
<reference evidence="2 3" key="1">
    <citation type="journal article" date="2015" name="Proc. Natl. Acad. Sci. U.S.A.">
        <title>The resurrection genome of Boea hygrometrica: A blueprint for survival of dehydration.</title>
        <authorList>
            <person name="Xiao L."/>
            <person name="Yang G."/>
            <person name="Zhang L."/>
            <person name="Yang X."/>
            <person name="Zhao S."/>
            <person name="Ji Z."/>
            <person name="Zhou Q."/>
            <person name="Hu M."/>
            <person name="Wang Y."/>
            <person name="Chen M."/>
            <person name="Xu Y."/>
            <person name="Jin H."/>
            <person name="Xiao X."/>
            <person name="Hu G."/>
            <person name="Bao F."/>
            <person name="Hu Y."/>
            <person name="Wan P."/>
            <person name="Li L."/>
            <person name="Deng X."/>
            <person name="Kuang T."/>
            <person name="Xiang C."/>
            <person name="Zhu J.K."/>
            <person name="Oliver M.J."/>
            <person name="He Y."/>
        </authorList>
    </citation>
    <scope>NUCLEOTIDE SEQUENCE [LARGE SCALE GENOMIC DNA]</scope>
    <source>
        <strain evidence="3">cv. XS01</strain>
    </source>
</reference>
<evidence type="ECO:0000313" key="3">
    <source>
        <dbReference type="Proteomes" id="UP000250235"/>
    </source>
</evidence>
<evidence type="ECO:0000313" key="2">
    <source>
        <dbReference type="EMBL" id="KZV45831.1"/>
    </source>
</evidence>
<dbReference type="AlphaFoldDB" id="A0A2Z7CFK4"/>
<dbReference type="EMBL" id="KQ995777">
    <property type="protein sequence ID" value="KZV45831.1"/>
    <property type="molecule type" value="Genomic_DNA"/>
</dbReference>